<evidence type="ECO:0000256" key="3">
    <source>
        <dbReference type="ARBA" id="ARBA00022989"/>
    </source>
</evidence>
<feature type="domain" description="NfeD-like C-terminal" evidence="6">
    <location>
        <begin position="99"/>
        <end position="151"/>
    </location>
</feature>
<evidence type="ECO:0000256" key="5">
    <source>
        <dbReference type="SAM" id="Phobius"/>
    </source>
</evidence>
<evidence type="ECO:0000259" key="6">
    <source>
        <dbReference type="Pfam" id="PF01957"/>
    </source>
</evidence>
<evidence type="ECO:0000313" key="7">
    <source>
        <dbReference type="EMBL" id="GGA85625.1"/>
    </source>
</evidence>
<proteinExistence type="predicted"/>
<comment type="caution">
    <text evidence="7">The sequence shown here is derived from an EMBL/GenBank/DDBJ whole genome shotgun (WGS) entry which is preliminary data.</text>
</comment>
<dbReference type="PANTHER" id="PTHR33507">
    <property type="entry name" value="INNER MEMBRANE PROTEIN YBBJ"/>
    <property type="match status" value="1"/>
</dbReference>
<dbReference type="Pfam" id="PF01957">
    <property type="entry name" value="NfeD"/>
    <property type="match status" value="1"/>
</dbReference>
<dbReference type="InterPro" id="IPR002810">
    <property type="entry name" value="NfeD-like_C"/>
</dbReference>
<dbReference type="GO" id="GO:0005886">
    <property type="term" value="C:plasma membrane"/>
    <property type="evidence" value="ECO:0007669"/>
    <property type="project" value="TreeGrafter"/>
</dbReference>
<dbReference type="AlphaFoldDB" id="A0A8J2U8K0"/>
<keyword evidence="2 5" id="KW-0812">Transmembrane</keyword>
<name>A0A8J2U8K0_9GAMM</name>
<keyword evidence="8" id="KW-1185">Reference proteome</keyword>
<organism evidence="7 8">
    <name type="scientific">Neiella marina</name>
    <dbReference type="NCBI Taxonomy" id="508461"/>
    <lineage>
        <taxon>Bacteria</taxon>
        <taxon>Pseudomonadati</taxon>
        <taxon>Pseudomonadota</taxon>
        <taxon>Gammaproteobacteria</taxon>
        <taxon>Alteromonadales</taxon>
        <taxon>Echinimonadaceae</taxon>
        <taxon>Neiella</taxon>
    </lineage>
</organism>
<dbReference type="InterPro" id="IPR012340">
    <property type="entry name" value="NA-bd_OB-fold"/>
</dbReference>
<dbReference type="Proteomes" id="UP000619743">
    <property type="component" value="Unassembled WGS sequence"/>
</dbReference>
<reference evidence="8" key="1">
    <citation type="journal article" date="2019" name="Int. J. Syst. Evol. Microbiol.">
        <title>The Global Catalogue of Microorganisms (GCM) 10K type strain sequencing project: providing services to taxonomists for standard genome sequencing and annotation.</title>
        <authorList>
            <consortium name="The Broad Institute Genomics Platform"/>
            <consortium name="The Broad Institute Genome Sequencing Center for Infectious Disease"/>
            <person name="Wu L."/>
            <person name="Ma J."/>
        </authorList>
    </citation>
    <scope>NUCLEOTIDE SEQUENCE [LARGE SCALE GENOMIC DNA]</scope>
    <source>
        <strain evidence="8">CGMCC 1.10130</strain>
    </source>
</reference>
<gene>
    <name evidence="7" type="ORF">GCM10011369_29590</name>
</gene>
<evidence type="ECO:0000313" key="8">
    <source>
        <dbReference type="Proteomes" id="UP000619743"/>
    </source>
</evidence>
<dbReference type="EMBL" id="BMDX01000018">
    <property type="protein sequence ID" value="GGA85625.1"/>
    <property type="molecule type" value="Genomic_DNA"/>
</dbReference>
<evidence type="ECO:0000256" key="2">
    <source>
        <dbReference type="ARBA" id="ARBA00022692"/>
    </source>
</evidence>
<protein>
    <recommendedName>
        <fullName evidence="6">NfeD-like C-terminal domain-containing protein</fullName>
    </recommendedName>
</protein>
<keyword evidence="3 5" id="KW-1133">Transmembrane helix</keyword>
<feature type="transmembrane region" description="Helical" evidence="5">
    <location>
        <begin position="21"/>
        <end position="50"/>
    </location>
</feature>
<feature type="transmembrane region" description="Helical" evidence="5">
    <location>
        <begin position="56"/>
        <end position="74"/>
    </location>
</feature>
<accession>A0A8J2U8K0</accession>
<dbReference type="OrthoDB" id="9810336at2"/>
<dbReference type="InterPro" id="IPR052165">
    <property type="entry name" value="Membrane_assoc_protease"/>
</dbReference>
<keyword evidence="4 5" id="KW-0472">Membrane</keyword>
<evidence type="ECO:0000256" key="1">
    <source>
        <dbReference type="ARBA" id="ARBA00004141"/>
    </source>
</evidence>
<comment type="subcellular location">
    <subcellularLocation>
        <location evidence="1">Membrane</location>
        <topology evidence="1">Multi-pass membrane protein</topology>
    </subcellularLocation>
</comment>
<sequence>MMMLVEWLKQMDPTDWAIAGIILVVLEVLLPTSWLLWPGIAALIVALIHWLVPLGWTAQLLTFAALTMLMLVVGRRFYNPANIRSSQPDLNQQVGRHQGKVASLSQDAENGRSRIHLGDSEWQVELPAGETAKAGTQVEVTGQRSNTLLVKIIEQKQ</sequence>
<dbReference type="RefSeq" id="WP_087506862.1">
    <property type="nucleotide sequence ID" value="NZ_BMDX01000018.1"/>
</dbReference>
<dbReference type="Gene3D" id="2.40.50.140">
    <property type="entry name" value="Nucleic acid-binding proteins"/>
    <property type="match status" value="1"/>
</dbReference>
<dbReference type="PANTHER" id="PTHR33507:SF3">
    <property type="entry name" value="INNER MEMBRANE PROTEIN YBBJ"/>
    <property type="match status" value="1"/>
</dbReference>
<evidence type="ECO:0000256" key="4">
    <source>
        <dbReference type="ARBA" id="ARBA00023136"/>
    </source>
</evidence>